<name>A0A101NB44_9ACTN</name>
<dbReference type="OrthoDB" id="7011037at2"/>
<evidence type="ECO:0000259" key="1">
    <source>
        <dbReference type="PROSITE" id="PS51186"/>
    </source>
</evidence>
<dbReference type="SUPFAM" id="SSF55729">
    <property type="entry name" value="Acyl-CoA N-acyltransferases (Nat)"/>
    <property type="match status" value="1"/>
</dbReference>
<dbReference type="RefSeq" id="WP_067009947.1">
    <property type="nucleotide sequence ID" value="NZ_BNDU01000006.1"/>
</dbReference>
<dbReference type="STRING" id="67285.AQI88_39385"/>
<feature type="domain" description="N-acetyltransferase" evidence="1">
    <location>
        <begin position="7"/>
        <end position="178"/>
    </location>
</feature>
<proteinExistence type="predicted"/>
<dbReference type="Gene3D" id="3.40.630.30">
    <property type="match status" value="1"/>
</dbReference>
<reference evidence="2 3" key="1">
    <citation type="submission" date="2015-10" db="EMBL/GenBank/DDBJ databases">
        <title>Draft genome sequence of Streptomyces cellostaticus DSM 40189, type strain for the species Streptomyces cellostaticus.</title>
        <authorList>
            <person name="Ruckert C."/>
            <person name="Winkler A."/>
            <person name="Kalinowski J."/>
            <person name="Kampfer P."/>
            <person name="Glaeser S."/>
        </authorList>
    </citation>
    <scope>NUCLEOTIDE SEQUENCE [LARGE SCALE GENOMIC DNA]</scope>
    <source>
        <strain evidence="2 3">DSM 40189</strain>
    </source>
</reference>
<dbReference type="InterPro" id="IPR016181">
    <property type="entry name" value="Acyl_CoA_acyltransferase"/>
</dbReference>
<dbReference type="AlphaFoldDB" id="A0A101NB44"/>
<keyword evidence="2" id="KW-0808">Transferase</keyword>
<keyword evidence="3" id="KW-1185">Reference proteome</keyword>
<dbReference type="PROSITE" id="PS51186">
    <property type="entry name" value="GNAT"/>
    <property type="match status" value="1"/>
</dbReference>
<dbReference type="InterPro" id="IPR000182">
    <property type="entry name" value="GNAT_dom"/>
</dbReference>
<gene>
    <name evidence="2" type="ORF">AQI88_39385</name>
</gene>
<comment type="caution">
    <text evidence="2">The sequence shown here is derived from an EMBL/GenBank/DDBJ whole genome shotgun (WGS) entry which is preliminary data.</text>
</comment>
<evidence type="ECO:0000313" key="2">
    <source>
        <dbReference type="EMBL" id="KUM89889.1"/>
    </source>
</evidence>
<dbReference type="Proteomes" id="UP000054241">
    <property type="component" value="Unassembled WGS sequence"/>
</dbReference>
<dbReference type="Pfam" id="PF00583">
    <property type="entry name" value="Acetyltransf_1"/>
    <property type="match status" value="1"/>
</dbReference>
<evidence type="ECO:0000313" key="3">
    <source>
        <dbReference type="Proteomes" id="UP000054241"/>
    </source>
</evidence>
<protein>
    <submittedName>
        <fullName evidence="2">GCN5 family acetyltransferase</fullName>
    </submittedName>
</protein>
<organism evidence="2 3">
    <name type="scientific">Streptomyces cellostaticus</name>
    <dbReference type="NCBI Taxonomy" id="67285"/>
    <lineage>
        <taxon>Bacteria</taxon>
        <taxon>Bacillati</taxon>
        <taxon>Actinomycetota</taxon>
        <taxon>Actinomycetes</taxon>
        <taxon>Kitasatosporales</taxon>
        <taxon>Streptomycetaceae</taxon>
        <taxon>Streptomyces</taxon>
    </lineage>
</organism>
<dbReference type="GO" id="GO:0016747">
    <property type="term" value="F:acyltransferase activity, transferring groups other than amino-acyl groups"/>
    <property type="evidence" value="ECO:0007669"/>
    <property type="project" value="InterPro"/>
</dbReference>
<sequence length="178" mass="19562">MEKNGKISIREGRPDDIPAILGMFDSAVEWLVAQGRTRQWGTAPWSENPRAVAMITKYVTEGSPYIAEYDGVPAATLTLTDAPDQCLEPADEPERFIHILASDRRFKGHGAGAALLAHAAEETRRAGISLLRVYCYAGDDRKLVAFYERNGFIPTESFTASVPGNDAWPGQVLARRVL</sequence>
<dbReference type="EMBL" id="LMWL01000089">
    <property type="protein sequence ID" value="KUM89889.1"/>
    <property type="molecule type" value="Genomic_DNA"/>
</dbReference>
<accession>A0A101NB44</accession>